<dbReference type="EMBL" id="CYTV01000007">
    <property type="protein sequence ID" value="CUI89936.1"/>
    <property type="molecule type" value="Genomic_DNA"/>
</dbReference>
<dbReference type="Pfam" id="PF03741">
    <property type="entry name" value="TerC"/>
    <property type="match status" value="1"/>
</dbReference>
<evidence type="ECO:0000313" key="8">
    <source>
        <dbReference type="EMBL" id="CUI89936.1"/>
    </source>
</evidence>
<keyword evidence="10" id="KW-1185">Reference proteome</keyword>
<dbReference type="InterPro" id="IPR022301">
    <property type="entry name" value="Integral_membrane_YjbE"/>
</dbReference>
<keyword evidence="4 6" id="KW-1133">Transmembrane helix</keyword>
<evidence type="ECO:0000256" key="4">
    <source>
        <dbReference type="ARBA" id="ARBA00022989"/>
    </source>
</evidence>
<proteinExistence type="inferred from homology"/>
<reference evidence="8 9" key="1">
    <citation type="submission" date="2015-09" db="EMBL/GenBank/DDBJ databases">
        <authorList>
            <person name="Jackson K.R."/>
            <person name="Lunt B.L."/>
            <person name="Fisher J.N.B."/>
            <person name="Gardner A.V."/>
            <person name="Bailey M.E."/>
            <person name="Deus L.M."/>
            <person name="Earl A.S."/>
            <person name="Gibby P.D."/>
            <person name="Hartmann K.A."/>
            <person name="Liu J.E."/>
            <person name="Manci A.M."/>
            <person name="Nielsen D.A."/>
            <person name="Solomon M.B."/>
            <person name="Breakwell D.P."/>
            <person name="Burnett S.H."/>
            <person name="Grose J.H."/>
        </authorList>
    </citation>
    <scope>NUCLEOTIDE SEQUENCE [LARGE SCALE GENOMIC DNA]</scope>
    <source>
        <strain evidence="8 9">2789STDY5608636</strain>
    </source>
</reference>
<dbReference type="NCBIfam" id="TIGR03717">
    <property type="entry name" value="R_switched_YjbE"/>
    <property type="match status" value="1"/>
</dbReference>
<dbReference type="InterPro" id="IPR005496">
    <property type="entry name" value="Integral_membrane_TerC"/>
</dbReference>
<comment type="subcellular location">
    <subcellularLocation>
        <location evidence="1">Membrane</location>
        <topology evidence="1">Multi-pass membrane protein</topology>
    </subcellularLocation>
</comment>
<keyword evidence="3 6" id="KW-0812">Transmembrane</keyword>
<organism evidence="8 9">
    <name type="scientific">Bordetella pseudohinzii</name>
    <dbReference type="NCBI Taxonomy" id="1331258"/>
    <lineage>
        <taxon>Bacteria</taxon>
        <taxon>Pseudomonadati</taxon>
        <taxon>Pseudomonadota</taxon>
        <taxon>Betaproteobacteria</taxon>
        <taxon>Burkholderiales</taxon>
        <taxon>Alcaligenaceae</taxon>
        <taxon>Bordetella</taxon>
    </lineage>
</organism>
<dbReference type="Proteomes" id="UP000053096">
    <property type="component" value="Unassembled WGS sequence"/>
</dbReference>
<feature type="transmembrane region" description="Helical" evidence="6">
    <location>
        <begin position="204"/>
        <end position="226"/>
    </location>
</feature>
<dbReference type="AlphaFoldDB" id="A0A0J6BUM3"/>
<evidence type="ECO:0000256" key="3">
    <source>
        <dbReference type="ARBA" id="ARBA00022692"/>
    </source>
</evidence>
<accession>A0A0J6BUM3</accession>
<dbReference type="KEGG" id="bpdz:BBN53_13010"/>
<evidence type="ECO:0000313" key="7">
    <source>
        <dbReference type="EMBL" id="ANY16723.1"/>
    </source>
</evidence>
<dbReference type="PANTHER" id="PTHR30238">
    <property type="entry name" value="MEMBRANE BOUND PREDICTED REDOX MODULATOR"/>
    <property type="match status" value="1"/>
</dbReference>
<evidence type="ECO:0000256" key="5">
    <source>
        <dbReference type="ARBA" id="ARBA00023136"/>
    </source>
</evidence>
<comment type="similarity">
    <text evidence="2">Belongs to the TerC family.</text>
</comment>
<dbReference type="EMBL" id="CP016440">
    <property type="protein sequence ID" value="ANY16723.1"/>
    <property type="molecule type" value="Genomic_DNA"/>
</dbReference>
<dbReference type="OrthoDB" id="5295733at2"/>
<feature type="transmembrane region" description="Helical" evidence="6">
    <location>
        <begin position="45"/>
        <end position="65"/>
    </location>
</feature>
<feature type="transmembrane region" description="Helical" evidence="6">
    <location>
        <begin position="71"/>
        <end position="90"/>
    </location>
</feature>
<keyword evidence="5 6" id="KW-0472">Membrane</keyword>
<gene>
    <name evidence="8" type="primary">yoaE_2</name>
    <name evidence="7" type="ORF">BBN53_13010</name>
    <name evidence="8" type="ORF">ERS370011_02762</name>
</gene>
<evidence type="ECO:0000256" key="2">
    <source>
        <dbReference type="ARBA" id="ARBA00007511"/>
    </source>
</evidence>
<dbReference type="RefSeq" id="WP_043208845.1">
    <property type="nucleotide sequence ID" value="NZ_CAJGUP010000217.1"/>
</dbReference>
<protein>
    <submittedName>
        <fullName evidence="8">Integral membrane protein, YjbE family</fullName>
    </submittedName>
</protein>
<feature type="transmembrane region" description="Helical" evidence="6">
    <location>
        <begin position="164"/>
        <end position="184"/>
    </location>
</feature>
<feature type="transmembrane region" description="Helical" evidence="6">
    <location>
        <begin position="137"/>
        <end position="157"/>
    </location>
</feature>
<reference evidence="7 10" key="2">
    <citation type="submission" date="2016-07" db="EMBL/GenBank/DDBJ databases">
        <title>Complete genome sequences of Bordetella pseudohinzii.</title>
        <authorList>
            <person name="Spilker T."/>
            <person name="Darrah R."/>
            <person name="LiPuma J.J."/>
        </authorList>
    </citation>
    <scope>NUCLEOTIDE SEQUENCE [LARGE SCALE GENOMIC DNA]</scope>
    <source>
        <strain evidence="7 10">HI4681</strain>
    </source>
</reference>
<sequence length="232" mass="24365">MELSSAAFWIALLQIIWVNILLSGDNAVVIALAARSLPPHQQKKAIVVGSAAAIIMRIVLTLVAAKLLLLPWLKLIGALLLVYIGVTLLLPEGEEDGAGKENGGLFAAIRTIMIADLVMSLDNVVAVAAAAMGDTTLLVVGLAISIPLVIFGSTLLLKVIERFPLIVWVGAALLGFIAGELLVGDPALHDSIQRIDSMLGVTEHQLALMCGAVGALLVLAIGKFFLIRQKAD</sequence>
<accession>A0A0M9ICY9</accession>
<evidence type="ECO:0000313" key="9">
    <source>
        <dbReference type="Proteomes" id="UP000053096"/>
    </source>
</evidence>
<dbReference type="PANTHER" id="PTHR30238:SF4">
    <property type="entry name" value="SLL1022 PROTEIN"/>
    <property type="match status" value="1"/>
</dbReference>
<dbReference type="GO" id="GO:0016020">
    <property type="term" value="C:membrane"/>
    <property type="evidence" value="ECO:0007669"/>
    <property type="project" value="UniProtKB-SubCell"/>
</dbReference>
<dbReference type="Proteomes" id="UP000092950">
    <property type="component" value="Chromosome"/>
</dbReference>
<evidence type="ECO:0000313" key="10">
    <source>
        <dbReference type="Proteomes" id="UP000092950"/>
    </source>
</evidence>
<feature type="transmembrane region" description="Helical" evidence="6">
    <location>
        <begin position="6"/>
        <end position="33"/>
    </location>
</feature>
<feature type="transmembrane region" description="Helical" evidence="6">
    <location>
        <begin position="111"/>
        <end position="131"/>
    </location>
</feature>
<name>A0A0J6BUM3_9BORD</name>
<evidence type="ECO:0000256" key="1">
    <source>
        <dbReference type="ARBA" id="ARBA00004141"/>
    </source>
</evidence>
<evidence type="ECO:0000256" key="6">
    <source>
        <dbReference type="SAM" id="Phobius"/>
    </source>
</evidence>